<evidence type="ECO:0008006" key="4">
    <source>
        <dbReference type="Google" id="ProtNLM"/>
    </source>
</evidence>
<evidence type="ECO:0000313" key="3">
    <source>
        <dbReference type="Proteomes" id="UP001500235"/>
    </source>
</evidence>
<name>A0ABP7SJH4_9SPHN</name>
<organism evidence="2 3">
    <name type="scientific">Sphingomonas swuensis</name>
    <dbReference type="NCBI Taxonomy" id="977800"/>
    <lineage>
        <taxon>Bacteria</taxon>
        <taxon>Pseudomonadati</taxon>
        <taxon>Pseudomonadota</taxon>
        <taxon>Alphaproteobacteria</taxon>
        <taxon>Sphingomonadales</taxon>
        <taxon>Sphingomonadaceae</taxon>
        <taxon>Sphingomonas</taxon>
    </lineage>
</organism>
<gene>
    <name evidence="2" type="ORF">GCM10022280_08170</name>
</gene>
<proteinExistence type="inferred from homology"/>
<dbReference type="SUPFAM" id="SSF52980">
    <property type="entry name" value="Restriction endonuclease-like"/>
    <property type="match status" value="1"/>
</dbReference>
<dbReference type="Pfam" id="PF02021">
    <property type="entry name" value="UPF0102"/>
    <property type="match status" value="1"/>
</dbReference>
<comment type="similarity">
    <text evidence="1">Belongs to the UPF0102 family.</text>
</comment>
<reference evidence="3" key="1">
    <citation type="journal article" date="2019" name="Int. J. Syst. Evol. Microbiol.">
        <title>The Global Catalogue of Microorganisms (GCM) 10K type strain sequencing project: providing services to taxonomists for standard genome sequencing and annotation.</title>
        <authorList>
            <consortium name="The Broad Institute Genomics Platform"/>
            <consortium name="The Broad Institute Genome Sequencing Center for Infectious Disease"/>
            <person name="Wu L."/>
            <person name="Ma J."/>
        </authorList>
    </citation>
    <scope>NUCLEOTIDE SEQUENCE [LARGE SCALE GENOMIC DNA]</scope>
    <source>
        <strain evidence="3">JCM 17563</strain>
    </source>
</reference>
<protein>
    <recommendedName>
        <fullName evidence="4">Endonuclease</fullName>
    </recommendedName>
</protein>
<dbReference type="Gene3D" id="3.40.1350.10">
    <property type="match status" value="1"/>
</dbReference>
<dbReference type="InterPro" id="IPR003509">
    <property type="entry name" value="UPF0102_YraN-like"/>
</dbReference>
<dbReference type="InterPro" id="IPR011856">
    <property type="entry name" value="tRNA_endonuc-like_dom_sf"/>
</dbReference>
<dbReference type="PANTHER" id="PTHR34039">
    <property type="entry name" value="UPF0102 PROTEIN YRAN"/>
    <property type="match status" value="1"/>
</dbReference>
<sequence length="84" mass="9547">MKTRLGEVDLIARRGSVLAFVEVKARSSMAQAEIALDRQRLRRVADAANLLLPRFLGKADSVRIDVVLMVPRRWPRHLVDVWNG</sequence>
<evidence type="ECO:0000256" key="1">
    <source>
        <dbReference type="ARBA" id="ARBA00006738"/>
    </source>
</evidence>
<dbReference type="InterPro" id="IPR011335">
    <property type="entry name" value="Restrct_endonuc-II-like"/>
</dbReference>
<evidence type="ECO:0000313" key="2">
    <source>
        <dbReference type="EMBL" id="GAA4012595.1"/>
    </source>
</evidence>
<dbReference type="EMBL" id="BAABBQ010000001">
    <property type="protein sequence ID" value="GAA4012595.1"/>
    <property type="molecule type" value="Genomic_DNA"/>
</dbReference>
<dbReference type="Proteomes" id="UP001500235">
    <property type="component" value="Unassembled WGS sequence"/>
</dbReference>
<accession>A0ABP7SJH4</accession>
<comment type="caution">
    <text evidence="2">The sequence shown here is derived from an EMBL/GenBank/DDBJ whole genome shotgun (WGS) entry which is preliminary data.</text>
</comment>
<dbReference type="PANTHER" id="PTHR34039:SF1">
    <property type="entry name" value="UPF0102 PROTEIN YRAN"/>
    <property type="match status" value="1"/>
</dbReference>
<keyword evidence="3" id="KW-1185">Reference proteome</keyword>